<name>A0A3P3XHC2_9SPIR</name>
<comment type="similarity">
    <text evidence="1">Belongs to the peptidase S26 family.</text>
</comment>
<keyword evidence="5" id="KW-0472">Membrane</keyword>
<proteinExistence type="inferred from homology"/>
<dbReference type="EMBL" id="FWDM01000012">
    <property type="protein sequence ID" value="SLM11493.1"/>
    <property type="molecule type" value="Genomic_DNA"/>
</dbReference>
<evidence type="ECO:0000259" key="6">
    <source>
        <dbReference type="Pfam" id="PF10502"/>
    </source>
</evidence>
<dbReference type="GO" id="GO:0016020">
    <property type="term" value="C:membrane"/>
    <property type="evidence" value="ECO:0007669"/>
    <property type="project" value="InterPro"/>
</dbReference>
<accession>A0A3P3XHC2</accession>
<dbReference type="Gene3D" id="2.10.109.10">
    <property type="entry name" value="Umud Fragment, subunit A"/>
    <property type="match status" value="1"/>
</dbReference>
<dbReference type="AlphaFoldDB" id="A0A3P3XHC2"/>
<dbReference type="InterPro" id="IPR036286">
    <property type="entry name" value="LexA/Signal_pep-like_sf"/>
</dbReference>
<feature type="active site" evidence="4">
    <location>
        <position position="96"/>
    </location>
</feature>
<dbReference type="Pfam" id="PF10502">
    <property type="entry name" value="Peptidase_S26"/>
    <property type="match status" value="1"/>
</dbReference>
<keyword evidence="7" id="KW-0378">Hydrolase</keyword>
<evidence type="ECO:0000313" key="7">
    <source>
        <dbReference type="EMBL" id="SLM11493.1"/>
    </source>
</evidence>
<feature type="transmembrane region" description="Helical" evidence="5">
    <location>
        <begin position="16"/>
        <end position="39"/>
    </location>
</feature>
<dbReference type="GO" id="GO:0006465">
    <property type="term" value="P:signal peptide processing"/>
    <property type="evidence" value="ECO:0007669"/>
    <property type="project" value="InterPro"/>
</dbReference>
<dbReference type="CDD" id="cd06530">
    <property type="entry name" value="S26_SPase_I"/>
    <property type="match status" value="1"/>
</dbReference>
<dbReference type="GO" id="GO:0004252">
    <property type="term" value="F:serine-type endopeptidase activity"/>
    <property type="evidence" value="ECO:0007669"/>
    <property type="project" value="InterPro"/>
</dbReference>
<evidence type="ECO:0000256" key="5">
    <source>
        <dbReference type="SAM" id="Phobius"/>
    </source>
</evidence>
<feature type="domain" description="Peptidase S26" evidence="6">
    <location>
        <begin position="15"/>
        <end position="98"/>
    </location>
</feature>
<protein>
    <recommendedName>
        <fullName evidence="2">Signal peptidase I</fullName>
    </recommendedName>
    <alternativeName>
        <fullName evidence="3">Leader peptidase I</fullName>
    </alternativeName>
</protein>
<feature type="active site" evidence="4">
    <location>
        <position position="43"/>
    </location>
</feature>
<dbReference type="SUPFAM" id="SSF51306">
    <property type="entry name" value="LexA/Signal peptidase"/>
    <property type="match status" value="1"/>
</dbReference>
<gene>
    <name evidence="7" type="ORF">SPIROBIBN47_20042</name>
</gene>
<dbReference type="PANTHER" id="PTHR43390:SF1">
    <property type="entry name" value="CHLOROPLAST PROCESSING PEPTIDASE"/>
    <property type="match status" value="1"/>
</dbReference>
<evidence type="ECO:0000256" key="3">
    <source>
        <dbReference type="ARBA" id="ARBA00029906"/>
    </source>
</evidence>
<sequence>MWKRPPASAKSFDSTLITIVLVVIVAILLRFFVADAAIVQGKSMLPHYRNGEVVFIFKAAYGIRLPSGRYIVRWGRPVRGEVVAALRPGTNEIVIKRIGEIREQQPMPVYFLIGDNGIESIDSRDFGLVTFDAFVGKVIPQR</sequence>
<dbReference type="InterPro" id="IPR000223">
    <property type="entry name" value="Pept_S26A_signal_pept_1"/>
</dbReference>
<evidence type="ECO:0000256" key="1">
    <source>
        <dbReference type="ARBA" id="ARBA00009370"/>
    </source>
</evidence>
<evidence type="ECO:0000256" key="2">
    <source>
        <dbReference type="ARBA" id="ARBA00019232"/>
    </source>
</evidence>
<dbReference type="InterPro" id="IPR019533">
    <property type="entry name" value="Peptidase_S26"/>
</dbReference>
<dbReference type="PANTHER" id="PTHR43390">
    <property type="entry name" value="SIGNAL PEPTIDASE I"/>
    <property type="match status" value="1"/>
</dbReference>
<reference evidence="7" key="1">
    <citation type="submission" date="2017-02" db="EMBL/GenBank/DDBJ databases">
        <authorList>
            <person name="Regsiter A."/>
            <person name="William W."/>
        </authorList>
    </citation>
    <scope>NUCLEOTIDE SEQUENCE</scope>
    <source>
        <strain evidence="7">Bib</strain>
    </source>
</reference>
<keyword evidence="5" id="KW-1133">Transmembrane helix</keyword>
<organism evidence="7">
    <name type="scientific">uncultured spirochete</name>
    <dbReference type="NCBI Taxonomy" id="156406"/>
    <lineage>
        <taxon>Bacteria</taxon>
        <taxon>Pseudomonadati</taxon>
        <taxon>Spirochaetota</taxon>
        <taxon>Spirochaetia</taxon>
        <taxon>Spirochaetales</taxon>
        <taxon>environmental samples</taxon>
    </lineage>
</organism>
<evidence type="ECO:0000256" key="4">
    <source>
        <dbReference type="PIRSR" id="PIRSR600223-1"/>
    </source>
</evidence>
<keyword evidence="5" id="KW-0812">Transmembrane</keyword>